<evidence type="ECO:0000256" key="2">
    <source>
        <dbReference type="SAM" id="MobiDB-lite"/>
    </source>
</evidence>
<feature type="compositionally biased region" description="Polar residues" evidence="2">
    <location>
        <begin position="224"/>
        <end position="239"/>
    </location>
</feature>
<dbReference type="RefSeq" id="XP_012189870.1">
    <property type="nucleotide sequence ID" value="XM_012334480.1"/>
</dbReference>
<gene>
    <name evidence="3" type="ORF">PHSY_003863</name>
</gene>
<feature type="region of interest" description="Disordered" evidence="2">
    <location>
        <begin position="162"/>
        <end position="239"/>
    </location>
</feature>
<dbReference type="InterPro" id="IPR010686">
    <property type="entry name" value="OBAP-like"/>
</dbReference>
<keyword evidence="4" id="KW-1185">Reference proteome</keyword>
<dbReference type="eggNOG" id="ENOG502QR3B">
    <property type="taxonomic scope" value="Eukaryota"/>
</dbReference>
<dbReference type="GeneID" id="24109149"/>
<dbReference type="PANTHER" id="PTHR31360">
    <property type="match status" value="1"/>
</dbReference>
<accession>R9P4C9</accession>
<name>R9P4C9_PSEHS</name>
<evidence type="ECO:0000313" key="3">
    <source>
        <dbReference type="EMBL" id="GAC96283.1"/>
    </source>
</evidence>
<feature type="compositionally biased region" description="Basic and acidic residues" evidence="2">
    <location>
        <begin position="182"/>
        <end position="207"/>
    </location>
</feature>
<sequence>MVNRFAPVDKIHQALHAYHVVADERGEVVSSVHYCSCSATGDHFQCLIYESDDPDAKLIGVEYMIPEHKFLQLPEDEKKYWHSHVYEVMSGSLVLIGLRVGAVADAAAGALKSAEDALKSVAGPGATGGAVPDAAEMAALAKVKKLYGKAIHLWHPPSSDVPLGPPRLMMPTDPKYGGAPDDMIKQRDERYGIDTELKKKQRQEKLTESFVPNSAADQYAHSGKTPQFTSEQRQVQPPT</sequence>
<protein>
    <submittedName>
        <fullName evidence="3">Embryo-specific protein</fullName>
    </submittedName>
</protein>
<evidence type="ECO:0000256" key="1">
    <source>
        <dbReference type="ARBA" id="ARBA00009740"/>
    </source>
</evidence>
<dbReference type="AlphaFoldDB" id="R9P4C9"/>
<reference evidence="4" key="1">
    <citation type="journal article" date="2013" name="Genome Announc.">
        <title>Draft genome sequence of the basidiomycetous yeast-like fungus Pseudozyma hubeiensis SY62, which produces an abundant amount of the biosurfactant mannosylerythritol lipids.</title>
        <authorList>
            <person name="Konishi M."/>
            <person name="Hatada Y."/>
            <person name="Horiuchi J."/>
        </authorList>
    </citation>
    <scope>NUCLEOTIDE SEQUENCE [LARGE SCALE GENOMIC DNA]</scope>
    <source>
        <strain evidence="4">SY62</strain>
    </source>
</reference>
<proteinExistence type="inferred from homology"/>
<dbReference type="Pfam" id="PF06884">
    <property type="entry name" value="DUF1264"/>
    <property type="match status" value="1"/>
</dbReference>
<dbReference type="PANTHER" id="PTHR31360:SF0">
    <property type="entry name" value="OIL BODY-ASSOCIATED PROTEIN 1B"/>
    <property type="match status" value="1"/>
</dbReference>
<comment type="similarity">
    <text evidence="1">Belongs to the OBAP family.</text>
</comment>
<evidence type="ECO:0000313" key="4">
    <source>
        <dbReference type="Proteomes" id="UP000014071"/>
    </source>
</evidence>
<dbReference type="HOGENOM" id="CLU_071931_2_1_1"/>
<dbReference type="EMBL" id="DF238801">
    <property type="protein sequence ID" value="GAC96283.1"/>
    <property type="molecule type" value="Genomic_DNA"/>
</dbReference>
<organism evidence="3 4">
    <name type="scientific">Pseudozyma hubeiensis (strain SY62)</name>
    <name type="common">Yeast</name>
    <dbReference type="NCBI Taxonomy" id="1305764"/>
    <lineage>
        <taxon>Eukaryota</taxon>
        <taxon>Fungi</taxon>
        <taxon>Dikarya</taxon>
        <taxon>Basidiomycota</taxon>
        <taxon>Ustilaginomycotina</taxon>
        <taxon>Ustilaginomycetes</taxon>
        <taxon>Ustilaginales</taxon>
        <taxon>Ustilaginaceae</taxon>
        <taxon>Pseudozyma</taxon>
    </lineage>
</organism>
<dbReference type="Proteomes" id="UP000014071">
    <property type="component" value="Unassembled WGS sequence"/>
</dbReference>
<dbReference type="OrthoDB" id="1901244at2759"/>